<dbReference type="PANTHER" id="PTHR47074:SF61">
    <property type="entry name" value="RNASE H TYPE-1 DOMAIN-CONTAINING PROTEIN"/>
    <property type="match status" value="1"/>
</dbReference>
<dbReference type="InterPro" id="IPR044730">
    <property type="entry name" value="RNase_H-like_dom_plant"/>
</dbReference>
<evidence type="ECO:0000259" key="1">
    <source>
        <dbReference type="Pfam" id="PF13456"/>
    </source>
</evidence>
<evidence type="ECO:0000313" key="2">
    <source>
        <dbReference type="EMBL" id="KAK5841122.1"/>
    </source>
</evidence>
<reference evidence="2 3" key="1">
    <citation type="submission" date="2023-03" db="EMBL/GenBank/DDBJ databases">
        <title>WGS of Gossypium arboreum.</title>
        <authorList>
            <person name="Yu D."/>
        </authorList>
    </citation>
    <scope>NUCLEOTIDE SEQUENCE [LARGE SCALE GENOMIC DNA]</scope>
    <source>
        <tissue evidence="2">Leaf</tissue>
    </source>
</reference>
<feature type="domain" description="RNase H type-1" evidence="1">
    <location>
        <begin position="170"/>
        <end position="269"/>
    </location>
</feature>
<dbReference type="Gene3D" id="3.30.420.10">
    <property type="entry name" value="Ribonuclease H-like superfamily/Ribonuclease H"/>
    <property type="match status" value="1"/>
</dbReference>
<dbReference type="CDD" id="cd06222">
    <property type="entry name" value="RNase_H_like"/>
    <property type="match status" value="1"/>
</dbReference>
<gene>
    <name evidence="2" type="ORF">PVK06_010030</name>
</gene>
<keyword evidence="3" id="KW-1185">Reference proteome</keyword>
<protein>
    <recommendedName>
        <fullName evidence="1">RNase H type-1 domain-containing protein</fullName>
    </recommendedName>
</protein>
<evidence type="ECO:0000313" key="3">
    <source>
        <dbReference type="Proteomes" id="UP001358586"/>
    </source>
</evidence>
<proteinExistence type="predicted"/>
<organism evidence="2 3">
    <name type="scientific">Gossypium arboreum</name>
    <name type="common">Tree cotton</name>
    <name type="synonym">Gossypium nanking</name>
    <dbReference type="NCBI Taxonomy" id="29729"/>
    <lineage>
        <taxon>Eukaryota</taxon>
        <taxon>Viridiplantae</taxon>
        <taxon>Streptophyta</taxon>
        <taxon>Embryophyta</taxon>
        <taxon>Tracheophyta</taxon>
        <taxon>Spermatophyta</taxon>
        <taxon>Magnoliopsida</taxon>
        <taxon>eudicotyledons</taxon>
        <taxon>Gunneridae</taxon>
        <taxon>Pentapetalae</taxon>
        <taxon>rosids</taxon>
        <taxon>malvids</taxon>
        <taxon>Malvales</taxon>
        <taxon>Malvaceae</taxon>
        <taxon>Malvoideae</taxon>
        <taxon>Gossypium</taxon>
    </lineage>
</organism>
<dbReference type="Proteomes" id="UP001358586">
    <property type="component" value="Chromosome 3"/>
</dbReference>
<dbReference type="InterPro" id="IPR002156">
    <property type="entry name" value="RNaseH_domain"/>
</dbReference>
<dbReference type="EMBL" id="JARKNE010000003">
    <property type="protein sequence ID" value="KAK5841122.1"/>
    <property type="molecule type" value="Genomic_DNA"/>
</dbReference>
<dbReference type="Pfam" id="PF13456">
    <property type="entry name" value="RVT_3"/>
    <property type="match status" value="1"/>
</dbReference>
<dbReference type="InterPro" id="IPR052929">
    <property type="entry name" value="RNase_H-like_EbsB-rel"/>
</dbReference>
<comment type="caution">
    <text evidence="2">The sequence shown here is derived from an EMBL/GenBank/DDBJ whole genome shotgun (WGS) entry which is preliminary data.</text>
</comment>
<dbReference type="InterPro" id="IPR036397">
    <property type="entry name" value="RNaseH_sf"/>
</dbReference>
<sequence length="303" mass="34273">MAKMDKGLLGARVGRSNTSVTHLFFADNSILFGEVSTEGANVIRGEIKECEEISGQKANFEKSLIYFSGNEEKEIQEYLIEDRIGWRIGNGKSVTIWNDVWLLGAGDGRIQCQQFDIRYSIVSNLIERDFVTWKQEENRLLFRDEQMQKIVSILLASSAPQEVITWRGDNTGDYTAKTGYSWLNTAEDPTTAKAKACLQAITMAKEMGFREICVEGDALMVIRKLTLATEDRSSIKSIIHVIKEKSYRFSSIQFQYVQKEANTVAHEIAIEGKKFDGPQYWIEEVPCAVQDLVNRERISTNGG</sequence>
<dbReference type="PANTHER" id="PTHR47074">
    <property type="entry name" value="BNAC02G40300D PROTEIN"/>
    <property type="match status" value="1"/>
</dbReference>
<name>A0ABR0QP84_GOSAR</name>
<accession>A0ABR0QP84</accession>